<proteinExistence type="predicted"/>
<keyword evidence="2" id="KW-1185">Reference proteome</keyword>
<evidence type="ECO:0008006" key="3">
    <source>
        <dbReference type="Google" id="ProtNLM"/>
    </source>
</evidence>
<dbReference type="InterPro" id="IPR007922">
    <property type="entry name" value="DciA-like"/>
</dbReference>
<sequence length="173" mass="18585">MQKNASGSEKRRAGFRRTSALVEQKLRNAGESRGFAITRLLTHWSEIVGAPIAEICTPVKVSYAQKGFGATLVVLTTGPQAEMLAMQVPQLREKVNACYGYNAISRIRITQTAPIGFSDGKARFGALPKTAPPAPCPATAQKAKAIACEIKDDGLRAALAAFGENIMKHEKRS</sequence>
<reference evidence="1 2" key="1">
    <citation type="journal article" date="2014" name="ISME J.">
        <title>Adaptation of an abundant Roseobacter RCA organism to pelagic systems revealed by genomic and transcriptomic analyses.</title>
        <authorList>
            <person name="Voget S."/>
            <person name="Wemheuer B."/>
            <person name="Brinkhoff T."/>
            <person name="Vollmers J."/>
            <person name="Dietrich S."/>
            <person name="Giebel H.A."/>
            <person name="Beardsley C."/>
            <person name="Sardemann C."/>
            <person name="Bakenhus I."/>
            <person name="Billerbeck S."/>
            <person name="Daniel R."/>
            <person name="Simon M."/>
        </authorList>
    </citation>
    <scope>NUCLEOTIDE SEQUENCE [LARGE SCALE GENOMIC DNA]</scope>
    <source>
        <strain evidence="1 2">RCA23</strain>
    </source>
</reference>
<accession>A0AAN0VH50</accession>
<gene>
    <name evidence="1" type="ORF">RCA23_c00440</name>
</gene>
<dbReference type="EMBL" id="CP003984">
    <property type="protein sequence ID" value="AII85617.1"/>
    <property type="molecule type" value="Genomic_DNA"/>
</dbReference>
<protein>
    <recommendedName>
        <fullName evidence="3">DUF721 domain-containing protein</fullName>
    </recommendedName>
</protein>
<dbReference type="GeneID" id="93366973"/>
<dbReference type="AlphaFoldDB" id="A0AAN0VH50"/>
<evidence type="ECO:0000313" key="1">
    <source>
        <dbReference type="EMBL" id="AII85617.1"/>
    </source>
</evidence>
<dbReference type="KEGG" id="ptp:RCA23_c00440"/>
<name>A0AAN0VH50_9RHOB</name>
<dbReference type="PANTHER" id="PTHR36456:SF1">
    <property type="entry name" value="UPF0232 PROTEIN SCO3875"/>
    <property type="match status" value="1"/>
</dbReference>
<dbReference type="RefSeq" id="WP_044048439.1">
    <property type="nucleotide sequence ID" value="NZ_CP003984.1"/>
</dbReference>
<dbReference type="PIRSF" id="PIRSF032064">
    <property type="entry name" value="UCP032064"/>
    <property type="match status" value="1"/>
</dbReference>
<evidence type="ECO:0000313" key="2">
    <source>
        <dbReference type="Proteomes" id="UP000028680"/>
    </source>
</evidence>
<dbReference type="PANTHER" id="PTHR36456">
    <property type="entry name" value="UPF0232 PROTEIN SCO3875"/>
    <property type="match status" value="1"/>
</dbReference>
<organism evidence="1 2">
    <name type="scientific">Planktomarina temperata RCA23</name>
    <dbReference type="NCBI Taxonomy" id="666509"/>
    <lineage>
        <taxon>Bacteria</taxon>
        <taxon>Pseudomonadati</taxon>
        <taxon>Pseudomonadota</taxon>
        <taxon>Alphaproteobacteria</taxon>
        <taxon>Rhodobacterales</taxon>
        <taxon>Paracoccaceae</taxon>
        <taxon>Planktomarina</taxon>
    </lineage>
</organism>
<dbReference type="Proteomes" id="UP000028680">
    <property type="component" value="Chromosome"/>
</dbReference>
<dbReference type="Pfam" id="PF05258">
    <property type="entry name" value="DciA"/>
    <property type="match status" value="1"/>
</dbReference>
<dbReference type="InterPro" id="IPR010593">
    <property type="entry name" value="DUF1159"/>
</dbReference>